<dbReference type="GO" id="GO:0003700">
    <property type="term" value="F:DNA-binding transcription factor activity"/>
    <property type="evidence" value="ECO:0000318"/>
    <property type="project" value="GO_Central"/>
</dbReference>
<dbReference type="RefSeq" id="XP_010258394.1">
    <property type="nucleotide sequence ID" value="XM_010260092.2"/>
</dbReference>
<name>A0A1U8A9Z9_NELNU</name>
<dbReference type="eggNOG" id="ENOG502RYQ6">
    <property type="taxonomic scope" value="Eukaryota"/>
</dbReference>
<dbReference type="PROSITE" id="PS50888">
    <property type="entry name" value="BHLH"/>
    <property type="match status" value="1"/>
</dbReference>
<dbReference type="GO" id="GO:0005634">
    <property type="term" value="C:nucleus"/>
    <property type="evidence" value="ECO:0000318"/>
    <property type="project" value="GO_Central"/>
</dbReference>
<evidence type="ECO:0000259" key="7">
    <source>
        <dbReference type="PROSITE" id="PS50888"/>
    </source>
</evidence>
<feature type="region of interest" description="Disordered" evidence="6">
    <location>
        <begin position="193"/>
        <end position="213"/>
    </location>
</feature>
<dbReference type="InterPro" id="IPR057075">
    <property type="entry name" value="bHLH_IRO3"/>
</dbReference>
<evidence type="ECO:0000313" key="8">
    <source>
        <dbReference type="Proteomes" id="UP000189703"/>
    </source>
</evidence>
<dbReference type="STRING" id="4432.A0A1U8A9Z9"/>
<keyword evidence="5" id="KW-0175">Coiled coil</keyword>
<feature type="region of interest" description="Disordered" evidence="6">
    <location>
        <begin position="1"/>
        <end position="29"/>
    </location>
</feature>
<evidence type="ECO:0000256" key="3">
    <source>
        <dbReference type="ARBA" id="ARBA00023163"/>
    </source>
</evidence>
<dbReference type="InterPro" id="IPR011598">
    <property type="entry name" value="bHLH_dom"/>
</dbReference>
<dbReference type="RefSeq" id="XP_010258393.1">
    <property type="nucleotide sequence ID" value="XM_010260091.2"/>
</dbReference>
<evidence type="ECO:0000313" key="9">
    <source>
        <dbReference type="RefSeq" id="XP_010258393.1"/>
    </source>
</evidence>
<evidence type="ECO:0000256" key="6">
    <source>
        <dbReference type="SAM" id="MobiDB-lite"/>
    </source>
</evidence>
<dbReference type="AlphaFoldDB" id="A0A1U8A9Z9"/>
<accession>A0A1U8A9Z9</accession>
<dbReference type="OMA" id="VVVLPMQ"/>
<evidence type="ECO:0000256" key="2">
    <source>
        <dbReference type="ARBA" id="ARBA00023125"/>
    </source>
</evidence>
<dbReference type="KEGG" id="nnu:104598160"/>
<keyword evidence="3" id="KW-0804">Transcription</keyword>
<organism evidence="8 9">
    <name type="scientific">Nelumbo nucifera</name>
    <name type="common">Sacred lotus</name>
    <dbReference type="NCBI Taxonomy" id="4432"/>
    <lineage>
        <taxon>Eukaryota</taxon>
        <taxon>Viridiplantae</taxon>
        <taxon>Streptophyta</taxon>
        <taxon>Embryophyta</taxon>
        <taxon>Tracheophyta</taxon>
        <taxon>Spermatophyta</taxon>
        <taxon>Magnoliopsida</taxon>
        <taxon>Proteales</taxon>
        <taxon>Nelumbonaceae</taxon>
        <taxon>Nelumbo</taxon>
    </lineage>
</organism>
<dbReference type="Gene3D" id="4.10.280.10">
    <property type="entry name" value="Helix-loop-helix DNA-binding domain"/>
    <property type="match status" value="1"/>
</dbReference>
<dbReference type="PANTHER" id="PTHR47075">
    <property type="entry name" value="TRANSCRIPTION FACTOR BHLH47"/>
    <property type="match status" value="1"/>
</dbReference>
<feature type="coiled-coil region" evidence="5">
    <location>
        <begin position="67"/>
        <end position="129"/>
    </location>
</feature>
<evidence type="ECO:0000256" key="1">
    <source>
        <dbReference type="ARBA" id="ARBA00023015"/>
    </source>
</evidence>
<reference evidence="9 10" key="1">
    <citation type="submission" date="2025-04" db="UniProtKB">
        <authorList>
            <consortium name="RefSeq"/>
        </authorList>
    </citation>
    <scope>IDENTIFICATION</scope>
</reference>
<dbReference type="GO" id="GO:0003677">
    <property type="term" value="F:DNA binding"/>
    <property type="evidence" value="ECO:0007669"/>
    <property type="project" value="UniProtKB-KW"/>
</dbReference>
<protein>
    <submittedName>
        <fullName evidence="9 10">Transcription factor bHLH47-like</fullName>
    </submittedName>
</protein>
<feature type="domain" description="BHLH" evidence="7">
    <location>
        <begin position="27"/>
        <end position="77"/>
    </location>
</feature>
<keyword evidence="8" id="KW-1185">Reference proteome</keyword>
<dbReference type="GeneID" id="104598160"/>
<dbReference type="InterPro" id="IPR036638">
    <property type="entry name" value="HLH_DNA-bd_sf"/>
</dbReference>
<evidence type="ECO:0000256" key="4">
    <source>
        <dbReference type="ARBA" id="ARBA00023242"/>
    </source>
</evidence>
<dbReference type="SUPFAM" id="SSF47459">
    <property type="entry name" value="HLH, helix-loop-helix DNA-binding domain"/>
    <property type="match status" value="1"/>
</dbReference>
<evidence type="ECO:0000256" key="5">
    <source>
        <dbReference type="SAM" id="Coils"/>
    </source>
</evidence>
<feature type="compositionally biased region" description="Basic residues" evidence="6">
    <location>
        <begin position="20"/>
        <end position="29"/>
    </location>
</feature>
<sequence>MEKEVNPVAEKPVCSSLPNKKSHGKIPKKIHKAEREKLKRDHLNELFLELGNALEPARQNNGKATVLGDATRILQDLLAQVECLKRQNAALLSESHYVTIEKSELREENSALEAEIEKLQSELQERVQCKPAWAAASAPLQNKSSGSHLPEDHHLTLPVLDSTLQPAPVVAPVFVIPVHCDLQVYPEPETVQTCKPPSQVSRPHARYPTPSDSWPAQLLAEQSYAAKEGLLSSKNTTVVRGGEQVAGRV</sequence>
<dbReference type="Proteomes" id="UP000189703">
    <property type="component" value="Unplaced"/>
</dbReference>
<keyword evidence="4" id="KW-0539">Nucleus</keyword>
<dbReference type="OrthoDB" id="1931098at2759"/>
<keyword evidence="1" id="KW-0805">Transcription regulation</keyword>
<dbReference type="GO" id="GO:0046983">
    <property type="term" value="F:protein dimerization activity"/>
    <property type="evidence" value="ECO:0007669"/>
    <property type="project" value="InterPro"/>
</dbReference>
<proteinExistence type="predicted"/>
<keyword evidence="2" id="KW-0238">DNA-binding</keyword>
<dbReference type="Pfam" id="PF23177">
    <property type="entry name" value="bHLH_IRO3"/>
    <property type="match status" value="1"/>
</dbReference>
<gene>
    <name evidence="9 10" type="primary">LOC104598160</name>
</gene>
<dbReference type="CDD" id="cd11446">
    <property type="entry name" value="bHLH_AtILR3_like"/>
    <property type="match status" value="1"/>
</dbReference>
<evidence type="ECO:0000313" key="10">
    <source>
        <dbReference type="RefSeq" id="XP_010258394.1"/>
    </source>
</evidence>
<dbReference type="PANTHER" id="PTHR47075:SF9">
    <property type="entry name" value="TRANSCRIPTION FACTOR BHLH47"/>
    <property type="match status" value="1"/>
</dbReference>